<dbReference type="Pfam" id="PF00271">
    <property type="entry name" value="Helicase_C"/>
    <property type="match status" value="1"/>
</dbReference>
<accession>A0A2N5D7Y0</accession>
<feature type="domain" description="Helicase C-terminal" evidence="12">
    <location>
        <begin position="289"/>
        <end position="440"/>
    </location>
</feature>
<keyword evidence="4" id="KW-0347">Helicase</keyword>
<evidence type="ECO:0000256" key="8">
    <source>
        <dbReference type="ARBA" id="ARBA00023235"/>
    </source>
</evidence>
<dbReference type="GO" id="GO:0016887">
    <property type="term" value="F:ATP hydrolysis activity"/>
    <property type="evidence" value="ECO:0007669"/>
    <property type="project" value="TreeGrafter"/>
</dbReference>
<dbReference type="AlphaFoldDB" id="A0A2N5D7Y0"/>
<dbReference type="GO" id="GO:0003677">
    <property type="term" value="F:DNA binding"/>
    <property type="evidence" value="ECO:0007669"/>
    <property type="project" value="UniProtKB-KW"/>
</dbReference>
<evidence type="ECO:0000256" key="9">
    <source>
        <dbReference type="ARBA" id="ARBA00093467"/>
    </source>
</evidence>
<comment type="similarity">
    <text evidence="9">Belongs to the Lhr helicase family. Lhr-Core subfamily.</text>
</comment>
<dbReference type="InterPro" id="IPR027417">
    <property type="entry name" value="P-loop_NTPase"/>
</dbReference>
<dbReference type="SMART" id="SM00487">
    <property type="entry name" value="DEXDc"/>
    <property type="match status" value="1"/>
</dbReference>
<dbReference type="PROSITE" id="PS51194">
    <property type="entry name" value="HELICASE_CTER"/>
    <property type="match status" value="1"/>
</dbReference>
<keyword evidence="14" id="KW-1185">Reference proteome</keyword>
<dbReference type="Pfam" id="PF08494">
    <property type="entry name" value="DEAD_assoc"/>
    <property type="match status" value="1"/>
</dbReference>
<evidence type="ECO:0000259" key="12">
    <source>
        <dbReference type="PROSITE" id="PS51194"/>
    </source>
</evidence>
<evidence type="ECO:0000313" key="13">
    <source>
        <dbReference type="EMBL" id="PLR22169.1"/>
    </source>
</evidence>
<dbReference type="GO" id="GO:0004386">
    <property type="term" value="F:helicase activity"/>
    <property type="evidence" value="ECO:0007669"/>
    <property type="project" value="UniProtKB-KW"/>
</dbReference>
<keyword evidence="7" id="KW-0234">DNA repair</keyword>
<organism evidence="13 14">
    <name type="scientific">Caulobacter zeae</name>
    <dbReference type="NCBI Taxonomy" id="2055137"/>
    <lineage>
        <taxon>Bacteria</taxon>
        <taxon>Pseudomonadati</taxon>
        <taxon>Pseudomonadota</taxon>
        <taxon>Alphaproteobacteria</taxon>
        <taxon>Caulobacterales</taxon>
        <taxon>Caulobacteraceae</taxon>
        <taxon>Caulobacter</taxon>
    </lineage>
</organism>
<evidence type="ECO:0000256" key="2">
    <source>
        <dbReference type="ARBA" id="ARBA00022763"/>
    </source>
</evidence>
<evidence type="ECO:0000256" key="5">
    <source>
        <dbReference type="ARBA" id="ARBA00022840"/>
    </source>
</evidence>
<dbReference type="GO" id="GO:0006281">
    <property type="term" value="P:DNA repair"/>
    <property type="evidence" value="ECO:0007669"/>
    <property type="project" value="UniProtKB-KW"/>
</dbReference>
<evidence type="ECO:0000256" key="6">
    <source>
        <dbReference type="ARBA" id="ARBA00023125"/>
    </source>
</evidence>
<comment type="caution">
    <text evidence="13">The sequence shown here is derived from an EMBL/GenBank/DDBJ whole genome shotgun (WGS) entry which is preliminary data.</text>
</comment>
<dbReference type="InterPro" id="IPR017170">
    <property type="entry name" value="Lhr-like"/>
</dbReference>
<keyword evidence="2" id="KW-0227">DNA damage</keyword>
<dbReference type="PIRSF" id="PIRSF037307">
    <property type="entry name" value="Lhr-like_helic_prd"/>
    <property type="match status" value="1"/>
</dbReference>
<dbReference type="InterPro" id="IPR011545">
    <property type="entry name" value="DEAD/DEAH_box_helicase_dom"/>
</dbReference>
<dbReference type="Pfam" id="PF00270">
    <property type="entry name" value="DEAD"/>
    <property type="match status" value="1"/>
</dbReference>
<gene>
    <name evidence="13" type="ORF">SGCZBJ_18955</name>
</gene>
<evidence type="ECO:0000256" key="4">
    <source>
        <dbReference type="ARBA" id="ARBA00022806"/>
    </source>
</evidence>
<evidence type="ECO:0000256" key="7">
    <source>
        <dbReference type="ARBA" id="ARBA00023204"/>
    </source>
</evidence>
<dbReference type="OrthoDB" id="9815222at2"/>
<dbReference type="InterPro" id="IPR045628">
    <property type="entry name" value="Lhr_WH_dom"/>
</dbReference>
<dbReference type="GO" id="GO:0016874">
    <property type="term" value="F:ligase activity"/>
    <property type="evidence" value="ECO:0007669"/>
    <property type="project" value="UniProtKB-KW"/>
</dbReference>
<dbReference type="CDD" id="cd18796">
    <property type="entry name" value="SF2_C_LHR"/>
    <property type="match status" value="1"/>
</dbReference>
<dbReference type="InterPro" id="IPR014001">
    <property type="entry name" value="Helicase_ATP-bd"/>
</dbReference>
<evidence type="ECO:0000259" key="11">
    <source>
        <dbReference type="PROSITE" id="PS51192"/>
    </source>
</evidence>
<dbReference type="InterPro" id="IPR052511">
    <property type="entry name" value="ATP-dep_Helicase"/>
</dbReference>
<dbReference type="Proteomes" id="UP000234479">
    <property type="component" value="Unassembled WGS sequence"/>
</dbReference>
<evidence type="ECO:0000256" key="3">
    <source>
        <dbReference type="ARBA" id="ARBA00022801"/>
    </source>
</evidence>
<name>A0A2N5D7Y0_9CAUL</name>
<evidence type="ECO:0000256" key="10">
    <source>
        <dbReference type="SAM" id="MobiDB-lite"/>
    </source>
</evidence>
<dbReference type="PANTHER" id="PTHR47962:SF3">
    <property type="entry name" value="LARGE ATP-DEPENDENT HELICASE-RELATED PROTEIN"/>
    <property type="match status" value="1"/>
</dbReference>
<dbReference type="GO" id="GO:0005524">
    <property type="term" value="F:ATP binding"/>
    <property type="evidence" value="ECO:0007669"/>
    <property type="project" value="UniProtKB-KW"/>
</dbReference>
<feature type="region of interest" description="Disordered" evidence="10">
    <location>
        <begin position="203"/>
        <end position="253"/>
    </location>
</feature>
<dbReference type="PANTHER" id="PTHR47962">
    <property type="entry name" value="ATP-DEPENDENT HELICASE LHR-RELATED-RELATED"/>
    <property type="match status" value="1"/>
</dbReference>
<dbReference type="RefSeq" id="WP_101719513.1">
    <property type="nucleotide sequence ID" value="NZ_PJRS01000040.1"/>
</dbReference>
<keyword evidence="3" id="KW-0378">Hydrolase</keyword>
<feature type="compositionally biased region" description="Pro residues" evidence="10">
    <location>
        <begin position="233"/>
        <end position="247"/>
    </location>
</feature>
<dbReference type="InterPro" id="IPR013701">
    <property type="entry name" value="Lhr-like_DEAD/DEAH_assoc"/>
</dbReference>
<dbReference type="Pfam" id="PF19306">
    <property type="entry name" value="WHD_Lhr"/>
    <property type="match status" value="1"/>
</dbReference>
<dbReference type="InterPro" id="IPR001650">
    <property type="entry name" value="Helicase_C-like"/>
</dbReference>
<keyword evidence="6" id="KW-0238">DNA-binding</keyword>
<dbReference type="SUPFAM" id="SSF52540">
    <property type="entry name" value="P-loop containing nucleoside triphosphate hydrolases"/>
    <property type="match status" value="1"/>
</dbReference>
<dbReference type="SMART" id="SM00490">
    <property type="entry name" value="HELICc"/>
    <property type="match status" value="1"/>
</dbReference>
<reference evidence="13 14" key="1">
    <citation type="submission" date="2017-12" db="EMBL/GenBank/DDBJ databases">
        <title>The genome sequence of Caulobacter sp. 410.</title>
        <authorList>
            <person name="Gao J."/>
            <person name="Mao X."/>
            <person name="Sun J."/>
        </authorList>
    </citation>
    <scope>NUCLEOTIDE SEQUENCE [LARGE SCALE GENOMIC DNA]</scope>
    <source>
        <strain evidence="13 14">410</strain>
    </source>
</reference>
<dbReference type="PROSITE" id="PS51192">
    <property type="entry name" value="HELICASE_ATP_BIND_1"/>
    <property type="match status" value="1"/>
</dbReference>
<keyword evidence="8" id="KW-0413">Isomerase</keyword>
<evidence type="ECO:0000256" key="1">
    <source>
        <dbReference type="ARBA" id="ARBA00022741"/>
    </source>
</evidence>
<feature type="domain" description="Helicase ATP-binding" evidence="11">
    <location>
        <begin position="30"/>
        <end position="212"/>
    </location>
</feature>
<keyword evidence="5" id="KW-0067">ATP-binding</keyword>
<evidence type="ECO:0000313" key="14">
    <source>
        <dbReference type="Proteomes" id="UP000234479"/>
    </source>
</evidence>
<protein>
    <submittedName>
        <fullName evidence="13">DNA ligase-associated DEXH box helicase</fullName>
    </submittedName>
</protein>
<proteinExistence type="inferred from homology"/>
<keyword evidence="1" id="KW-0547">Nucleotide-binding</keyword>
<sequence length="861" mass="95244">MVPADLLPPRFSEWFATRGWSPRAHQLAMIEKARAGRDALLIAPTGGGKTLAGFLPSLIELYERPPRNAPAGIHTLYISPLKALAVDVERNLMTPIREMGLSIVAESRTGDTGESRKARQRIRPPDILLTTPEQLALFCAWEGAREYFADMSCVIVDEAHAMWPSKRGDLLALDIARLQTFAPRMRRVGLSATVDDPDLVRRWLGKQQDPPPPGEMARRAGGGAVSASETPDALPPPIATRSPPPRGEVPRSSISSVDLVLGSGGAQPVVEVLVSGGRVPWAGHTAQHAMAEVYEIIRQSRTALIFVNTRFQAEFAFQELWKLNDEGLPIALHHGSLSAEQRRKVEAAMARGDLRAVVCTSTLDMGIDWGDVDLVIQLAAPKGASRMVQRIGRANHRLDEPSRALFVPASRFEMLECRAAADAILENHLDGEPARIGALDVLAQHVMGCACSEPFRLVDLYDEVRTAGPYADLSWEDFETVVDFVSTGGYALKTYDRFRRIVEDADGFWKARNAQVVQRHRMNVGAIVSPAVVNVRIGGGRRPMGGRKIGEAEEGYFEQLTPGDTFVFAGQVWQFNSLVGADAYVSPAPAKDPKMPSWGGSKFPLSTYLASRVRKMMHDETEWTALPPDVQEWMAYQKARSRIPDEDEMLLETFPRGKRFHMVMYPFEGRLAHTTLAMLLTRRLDRLGVGPLGFVCNDYALNIWSLKPMDELDLDDLFDQDMLGDDLEDWLNESFLMKRAFKACALVGGLIERRYPGEEKSGRQVTFSTDLIYDVLRKHQPDHLLLRCARADAATGQLDVARLGDLLARIKGRIRHAALDKVSPFAVPIMLEIGRERAPGDAASDMILAEAEEDLIAEALS</sequence>
<dbReference type="EMBL" id="PJRS01000040">
    <property type="protein sequence ID" value="PLR22169.1"/>
    <property type="molecule type" value="Genomic_DNA"/>
</dbReference>
<keyword evidence="13" id="KW-0436">Ligase</keyword>
<dbReference type="Gene3D" id="3.40.50.300">
    <property type="entry name" value="P-loop containing nucleotide triphosphate hydrolases"/>
    <property type="match status" value="2"/>
</dbReference>